<dbReference type="InterPro" id="IPR001383">
    <property type="entry name" value="Ribosomal_bL28_bact-type"/>
</dbReference>
<sequence>MSHSCLVTGKKTTVGNNVSHSNVKTKRKLYPNMQKKRLVNPATGRTVTVMITTRGLRTLKKWDREGKTYDLVALKKAEKLI</sequence>
<evidence type="ECO:0000313" key="8">
    <source>
        <dbReference type="Proteomes" id="UP000231436"/>
    </source>
</evidence>
<dbReference type="GO" id="GO:1990904">
    <property type="term" value="C:ribonucleoprotein complex"/>
    <property type="evidence" value="ECO:0007669"/>
    <property type="project" value="UniProtKB-KW"/>
</dbReference>
<comment type="caution">
    <text evidence="7">The sequence shown here is derived from an EMBL/GenBank/DDBJ whole genome shotgun (WGS) entry which is preliminary data.</text>
</comment>
<dbReference type="Gene3D" id="2.30.170.40">
    <property type="entry name" value="Ribosomal protein L28/L24"/>
    <property type="match status" value="1"/>
</dbReference>
<dbReference type="PANTHER" id="PTHR39080:SF1">
    <property type="entry name" value="LARGE RIBOSOMAL SUBUNIT PROTEIN BL28A"/>
    <property type="match status" value="1"/>
</dbReference>
<dbReference type="AlphaFoldDB" id="A0A2M8LGL4"/>
<evidence type="ECO:0000256" key="3">
    <source>
        <dbReference type="ARBA" id="ARBA00023274"/>
    </source>
</evidence>
<gene>
    <name evidence="5 7" type="primary">rpmB</name>
    <name evidence="7" type="ORF">COV05_04445</name>
</gene>
<dbReference type="EMBL" id="PFEU01000018">
    <property type="protein sequence ID" value="PJE76587.1"/>
    <property type="molecule type" value="Genomic_DNA"/>
</dbReference>
<protein>
    <recommendedName>
        <fullName evidence="4 5">Large ribosomal subunit protein bL28</fullName>
    </recommendedName>
</protein>
<keyword evidence="2 5" id="KW-0689">Ribosomal protein</keyword>
<feature type="compositionally biased region" description="Polar residues" evidence="6">
    <location>
        <begin position="1"/>
        <end position="22"/>
    </location>
</feature>
<feature type="region of interest" description="Disordered" evidence="6">
    <location>
        <begin position="1"/>
        <end position="23"/>
    </location>
</feature>
<dbReference type="InterPro" id="IPR034704">
    <property type="entry name" value="Ribosomal_bL28/bL31-like_sf"/>
</dbReference>
<accession>A0A2M8LGL4</accession>
<reference evidence="8" key="1">
    <citation type="submission" date="2017-09" db="EMBL/GenBank/DDBJ databases">
        <title>Depth-based differentiation of microbial function through sediment-hosted aquifers and enrichment of novel symbionts in the deep terrestrial subsurface.</title>
        <authorList>
            <person name="Probst A.J."/>
            <person name="Ladd B."/>
            <person name="Jarett J.K."/>
            <person name="Geller-Mcgrath D.E."/>
            <person name="Sieber C.M.K."/>
            <person name="Emerson J.B."/>
            <person name="Anantharaman K."/>
            <person name="Thomas B.C."/>
            <person name="Malmstrom R."/>
            <person name="Stieglmeier M."/>
            <person name="Klingl A."/>
            <person name="Woyke T."/>
            <person name="Ryan C.M."/>
            <person name="Banfield J.F."/>
        </authorList>
    </citation>
    <scope>NUCLEOTIDE SEQUENCE [LARGE SCALE GENOMIC DNA]</scope>
</reference>
<organism evidence="7 8">
    <name type="scientific">Candidatus Uhrbacteria bacterium CG10_big_fil_rev_8_21_14_0_10_48_16</name>
    <dbReference type="NCBI Taxonomy" id="1975038"/>
    <lineage>
        <taxon>Bacteria</taxon>
        <taxon>Candidatus Uhriibacteriota</taxon>
    </lineage>
</organism>
<dbReference type="GO" id="GO:0005840">
    <property type="term" value="C:ribosome"/>
    <property type="evidence" value="ECO:0007669"/>
    <property type="project" value="UniProtKB-KW"/>
</dbReference>
<dbReference type="InterPro" id="IPR026569">
    <property type="entry name" value="Ribosomal_bL28"/>
</dbReference>
<dbReference type="SUPFAM" id="SSF143800">
    <property type="entry name" value="L28p-like"/>
    <property type="match status" value="1"/>
</dbReference>
<dbReference type="GO" id="GO:0006412">
    <property type="term" value="P:translation"/>
    <property type="evidence" value="ECO:0007669"/>
    <property type="project" value="UniProtKB-UniRule"/>
</dbReference>
<dbReference type="GO" id="GO:0003735">
    <property type="term" value="F:structural constituent of ribosome"/>
    <property type="evidence" value="ECO:0007669"/>
    <property type="project" value="InterPro"/>
</dbReference>
<evidence type="ECO:0000256" key="4">
    <source>
        <dbReference type="ARBA" id="ARBA00035174"/>
    </source>
</evidence>
<dbReference type="InterPro" id="IPR050096">
    <property type="entry name" value="Bacterial_rp_bL28"/>
</dbReference>
<dbReference type="PANTHER" id="PTHR39080">
    <property type="entry name" value="50S RIBOSOMAL PROTEIN L28"/>
    <property type="match status" value="1"/>
</dbReference>
<comment type="similarity">
    <text evidence="1 5">Belongs to the bacterial ribosomal protein bL28 family.</text>
</comment>
<evidence type="ECO:0000256" key="1">
    <source>
        <dbReference type="ARBA" id="ARBA00008760"/>
    </source>
</evidence>
<dbReference type="Pfam" id="PF00830">
    <property type="entry name" value="Ribosomal_L28"/>
    <property type="match status" value="1"/>
</dbReference>
<dbReference type="NCBIfam" id="TIGR00009">
    <property type="entry name" value="L28"/>
    <property type="match status" value="1"/>
</dbReference>
<evidence type="ECO:0000256" key="5">
    <source>
        <dbReference type="HAMAP-Rule" id="MF_00373"/>
    </source>
</evidence>
<dbReference type="Proteomes" id="UP000231436">
    <property type="component" value="Unassembled WGS sequence"/>
</dbReference>
<dbReference type="InterPro" id="IPR037147">
    <property type="entry name" value="Ribosomal_bL28_sf"/>
</dbReference>
<keyword evidence="3 5" id="KW-0687">Ribonucleoprotein</keyword>
<dbReference type="HAMAP" id="MF_00373">
    <property type="entry name" value="Ribosomal_bL28"/>
    <property type="match status" value="1"/>
</dbReference>
<evidence type="ECO:0000256" key="6">
    <source>
        <dbReference type="SAM" id="MobiDB-lite"/>
    </source>
</evidence>
<evidence type="ECO:0000313" key="7">
    <source>
        <dbReference type="EMBL" id="PJE76587.1"/>
    </source>
</evidence>
<evidence type="ECO:0000256" key="2">
    <source>
        <dbReference type="ARBA" id="ARBA00022980"/>
    </source>
</evidence>
<proteinExistence type="inferred from homology"/>
<name>A0A2M8LGL4_9BACT</name>